<dbReference type="PROSITE" id="PS51007">
    <property type="entry name" value="CYTC"/>
    <property type="match status" value="1"/>
</dbReference>
<reference evidence="9 10" key="1">
    <citation type="journal article" date="2012" name="BMC Genomics">
        <title>Comparative genomics of the classical Bordetella subspecies: the evolution and exchange of virulence-associated diversity amongst closely related pathogens.</title>
        <authorList>
            <person name="Park J."/>
            <person name="Zhang Y."/>
            <person name="Buboltz A.M."/>
            <person name="Zhang X."/>
            <person name="Schuster S.C."/>
            <person name="Ahuja U."/>
            <person name="Liu M."/>
            <person name="Miller J.F."/>
            <person name="Sebaihia M."/>
            <person name="Bentley S.D."/>
            <person name="Parkhill J."/>
            <person name="Harvill E.T."/>
        </authorList>
    </citation>
    <scope>NUCLEOTIDE SEQUENCE [LARGE SCALE GENOMIC DNA]</scope>
    <source>
        <strain evidence="9 10">253</strain>
    </source>
</reference>
<dbReference type="OrthoDB" id="9805828at2"/>
<dbReference type="EMBL" id="HE965806">
    <property type="protein sequence ID" value="CCJ53593.1"/>
    <property type="molecule type" value="Genomic_DNA"/>
</dbReference>
<organism evidence="9 10">
    <name type="scientific">Bordetella bronchiseptica 253</name>
    <dbReference type="NCBI Taxonomy" id="568707"/>
    <lineage>
        <taxon>Bacteria</taxon>
        <taxon>Pseudomonadati</taxon>
        <taxon>Pseudomonadota</taxon>
        <taxon>Betaproteobacteria</taxon>
        <taxon>Burkholderiales</taxon>
        <taxon>Alcaligenaceae</taxon>
        <taxon>Bordetella</taxon>
    </lineage>
</organism>
<dbReference type="Proteomes" id="UP000007564">
    <property type="component" value="Chromosome"/>
</dbReference>
<dbReference type="InterPro" id="IPR009056">
    <property type="entry name" value="Cyt_c-like_dom"/>
</dbReference>
<dbReference type="GO" id="GO:0009055">
    <property type="term" value="F:electron transfer activity"/>
    <property type="evidence" value="ECO:0007669"/>
    <property type="project" value="InterPro"/>
</dbReference>
<evidence type="ECO:0000256" key="2">
    <source>
        <dbReference type="ARBA" id="ARBA00022617"/>
    </source>
</evidence>
<evidence type="ECO:0000313" key="10">
    <source>
        <dbReference type="Proteomes" id="UP000007564"/>
    </source>
</evidence>
<feature type="chain" id="PRO_5002200402" evidence="7">
    <location>
        <begin position="25"/>
        <end position="136"/>
    </location>
</feature>
<dbReference type="AlphaFoldDB" id="A0A0C6P2G5"/>
<dbReference type="KEGG" id="bbh:BN112_1676"/>
<evidence type="ECO:0000313" key="9">
    <source>
        <dbReference type="EMBL" id="CCJ53593.1"/>
    </source>
</evidence>
<dbReference type="SUPFAM" id="SSF46626">
    <property type="entry name" value="Cytochrome c"/>
    <property type="match status" value="1"/>
</dbReference>
<keyword evidence="1" id="KW-0813">Transport</keyword>
<dbReference type="InterPro" id="IPR002327">
    <property type="entry name" value="Cyt_c_1A/1B"/>
</dbReference>
<evidence type="ECO:0000256" key="1">
    <source>
        <dbReference type="ARBA" id="ARBA00022448"/>
    </source>
</evidence>
<keyword evidence="3 6" id="KW-0479">Metal-binding</keyword>
<keyword evidence="7" id="KW-0732">Signal</keyword>
<dbReference type="GO" id="GO:0046872">
    <property type="term" value="F:metal ion binding"/>
    <property type="evidence" value="ECO:0007669"/>
    <property type="project" value="UniProtKB-KW"/>
</dbReference>
<dbReference type="GO" id="GO:0020037">
    <property type="term" value="F:heme binding"/>
    <property type="evidence" value="ECO:0007669"/>
    <property type="project" value="InterPro"/>
</dbReference>
<proteinExistence type="predicted"/>
<keyword evidence="5 6" id="KW-0408">Iron</keyword>
<dbReference type="RefSeq" id="WP_015064146.1">
    <property type="nucleotide sequence ID" value="NC_019382.1"/>
</dbReference>
<dbReference type="GeneID" id="56479531"/>
<evidence type="ECO:0000256" key="4">
    <source>
        <dbReference type="ARBA" id="ARBA00022982"/>
    </source>
</evidence>
<feature type="signal peptide" evidence="7">
    <location>
        <begin position="1"/>
        <end position="24"/>
    </location>
</feature>
<keyword evidence="2 6" id="KW-0349">Heme</keyword>
<dbReference type="HOGENOM" id="CLU_060944_2_0_4"/>
<evidence type="ECO:0000256" key="5">
    <source>
        <dbReference type="ARBA" id="ARBA00023004"/>
    </source>
</evidence>
<dbReference type="PANTHER" id="PTHR11961">
    <property type="entry name" value="CYTOCHROME C"/>
    <property type="match status" value="1"/>
</dbReference>
<name>A0A0C6P2G5_BORBO</name>
<sequence>MNAGLAWRAGALCLALAAPAAARAAAPDPVRGEQVYARCLACHALAYDRVGPRHCGLLGRKAGSVPGFAYTQAMEDSGLTWDAATLDRFLADPLKTVPGTAMTYAGVPDAGERADLIAYLRAAAASPACAGVATPH</sequence>
<keyword evidence="4" id="KW-0249">Electron transport</keyword>
<feature type="domain" description="Cytochrome c" evidence="8">
    <location>
        <begin position="27"/>
        <end position="124"/>
    </location>
</feature>
<protein>
    <submittedName>
        <fullName evidence="9">Putative cytochrome c</fullName>
    </submittedName>
</protein>
<dbReference type="PRINTS" id="PR00604">
    <property type="entry name" value="CYTCHRMECIAB"/>
</dbReference>
<evidence type="ECO:0000256" key="3">
    <source>
        <dbReference type="ARBA" id="ARBA00022723"/>
    </source>
</evidence>
<evidence type="ECO:0000256" key="7">
    <source>
        <dbReference type="SAM" id="SignalP"/>
    </source>
</evidence>
<dbReference type="InterPro" id="IPR036909">
    <property type="entry name" value="Cyt_c-like_dom_sf"/>
</dbReference>
<dbReference type="Gene3D" id="1.10.760.10">
    <property type="entry name" value="Cytochrome c-like domain"/>
    <property type="match status" value="1"/>
</dbReference>
<gene>
    <name evidence="9" type="ORF">BN112_1676</name>
</gene>
<accession>A0A0C6P2G5</accession>
<evidence type="ECO:0000256" key="6">
    <source>
        <dbReference type="PROSITE-ProRule" id="PRU00433"/>
    </source>
</evidence>
<evidence type="ECO:0000259" key="8">
    <source>
        <dbReference type="PROSITE" id="PS51007"/>
    </source>
</evidence>